<dbReference type="InterPro" id="IPR005182">
    <property type="entry name" value="YdbS-like_PH"/>
</dbReference>
<dbReference type="PANTHER" id="PTHR34473:SF2">
    <property type="entry name" value="UPF0699 TRANSMEMBRANE PROTEIN YDBT"/>
    <property type="match status" value="1"/>
</dbReference>
<feature type="domain" description="YdbS-like PH" evidence="2">
    <location>
        <begin position="58"/>
        <end position="136"/>
    </location>
</feature>
<feature type="transmembrane region" description="Helical" evidence="1">
    <location>
        <begin position="362"/>
        <end position="380"/>
    </location>
</feature>
<feature type="transmembrane region" description="Helical" evidence="1">
    <location>
        <begin position="167"/>
        <end position="191"/>
    </location>
</feature>
<dbReference type="Proteomes" id="UP000053681">
    <property type="component" value="Unassembled WGS sequence"/>
</dbReference>
<reference evidence="3 4" key="1">
    <citation type="submission" date="2015-11" db="EMBL/GenBank/DDBJ databases">
        <title>Bacillus caseinolyticus sp nov.</title>
        <authorList>
            <person name="Dastager S.G."/>
            <person name="Mawlankar R."/>
        </authorList>
    </citation>
    <scope>NUCLEOTIDE SEQUENCE [LARGE SCALE GENOMIC DNA]</scope>
    <source>
        <strain evidence="3 4">SGD-V-76</strain>
    </source>
</reference>
<feature type="transmembrane region" description="Helical" evidence="1">
    <location>
        <begin position="211"/>
        <end position="235"/>
    </location>
</feature>
<dbReference type="PIRSF" id="PIRSF026631">
    <property type="entry name" value="UCP026631"/>
    <property type="match status" value="1"/>
</dbReference>
<dbReference type="RefSeq" id="WP_025908895.1">
    <property type="nucleotide sequence ID" value="NZ_KQ758657.1"/>
</dbReference>
<feature type="transmembrane region" description="Helical" evidence="1">
    <location>
        <begin position="38"/>
        <end position="56"/>
    </location>
</feature>
<feature type="transmembrane region" description="Helical" evidence="1">
    <location>
        <begin position="336"/>
        <end position="356"/>
    </location>
</feature>
<proteinExistence type="predicted"/>
<keyword evidence="1" id="KW-0812">Transmembrane</keyword>
<keyword evidence="1" id="KW-1133">Transmembrane helix</keyword>
<evidence type="ECO:0000313" key="3">
    <source>
        <dbReference type="EMBL" id="KSU87509.1"/>
    </source>
</evidence>
<organism evidence="3 4">
    <name type="scientific">Priestia veravalensis</name>
    <dbReference type="NCBI Taxonomy" id="1414648"/>
    <lineage>
        <taxon>Bacteria</taxon>
        <taxon>Bacillati</taxon>
        <taxon>Bacillota</taxon>
        <taxon>Bacilli</taxon>
        <taxon>Bacillales</taxon>
        <taxon>Bacillaceae</taxon>
        <taxon>Priestia</taxon>
    </lineage>
</organism>
<protein>
    <recommendedName>
        <fullName evidence="2">YdbS-like PH domain-containing protein</fullName>
    </recommendedName>
</protein>
<dbReference type="AlphaFoldDB" id="A0A0V8JKD1"/>
<accession>A0A0V8JKD1</accession>
<comment type="caution">
    <text evidence="3">The sequence shown here is derived from an EMBL/GenBank/DDBJ whole genome shotgun (WGS) entry which is preliminary data.</text>
</comment>
<evidence type="ECO:0000313" key="4">
    <source>
        <dbReference type="Proteomes" id="UP000053681"/>
    </source>
</evidence>
<gene>
    <name evidence="3" type="ORF">AS180_12810</name>
</gene>
<keyword evidence="4" id="KW-1185">Reference proteome</keyword>
<evidence type="ECO:0000256" key="1">
    <source>
        <dbReference type="SAM" id="Phobius"/>
    </source>
</evidence>
<name>A0A0V8JKD1_9BACI</name>
<dbReference type="EMBL" id="LNQP01000042">
    <property type="protein sequence ID" value="KSU87509.1"/>
    <property type="molecule type" value="Genomic_DNA"/>
</dbReference>
<evidence type="ECO:0000259" key="2">
    <source>
        <dbReference type="Pfam" id="PF03703"/>
    </source>
</evidence>
<dbReference type="PANTHER" id="PTHR34473">
    <property type="entry name" value="UPF0699 TRANSMEMBRANE PROTEIN YDBS"/>
    <property type="match status" value="1"/>
</dbReference>
<feature type="domain" description="YdbS-like PH" evidence="2">
    <location>
        <begin position="246"/>
        <end position="295"/>
    </location>
</feature>
<feature type="domain" description="YdbS-like PH" evidence="2">
    <location>
        <begin position="385"/>
        <end position="439"/>
    </location>
</feature>
<sequence length="466" mass="53874">MNKKLHPLAVIVQAAKYIKDNILPFAFLIILQRDKVLTYWWVGLIIIGISLFFAFVKWQTFRYEVTEKEIRIKKGVFKKENSFIQRTRIQSIQIDQPFLFRLVKLARLRIETAGGTGMGAEVDLPGVLMKDAHELKTMLQAGESFSVEESPERKQIIKTLKVPTSRLVIAAALSANFGYIFAGLGVLYEYVDDLINPWIQDAYEQIVTQSILAIIILVFFILCIAYILSIILYVIRFGNFMVERYEKHLQVQYGLLNKSSLTIPFEKIKAVTVEEGLLQRLFGWGAISLKVVTSDLEQKVYLHPFLKQKEITEVFSEYLPTYRYLEFKPNVVRNYVWYKLSYVFITACIAAVAISFWKVQLVWGVVVILLATSLLTWFGYHQGGVAMTHEFLSIRSQFITRKTTVMQRRKIQDVKVKASSRFWEKGCRHLIVSTMGLGSSYGVGYLPERIWKPIFDKATHWDVKKE</sequence>
<dbReference type="Pfam" id="PF03703">
    <property type="entry name" value="bPH_2"/>
    <property type="match status" value="3"/>
</dbReference>
<dbReference type="InterPro" id="IPR014529">
    <property type="entry name" value="UCP026631"/>
</dbReference>
<keyword evidence="1" id="KW-0472">Membrane</keyword>